<evidence type="ECO:0000256" key="7">
    <source>
        <dbReference type="ARBA" id="ARBA00023242"/>
    </source>
</evidence>
<organism evidence="10 11">
    <name type="scientific">Chloropicon roscoffensis</name>
    <dbReference type="NCBI Taxonomy" id="1461544"/>
    <lineage>
        <taxon>Eukaryota</taxon>
        <taxon>Viridiplantae</taxon>
        <taxon>Chlorophyta</taxon>
        <taxon>Chloropicophyceae</taxon>
        <taxon>Chloropicales</taxon>
        <taxon>Chloropicaceae</taxon>
        <taxon>Chloropicon</taxon>
    </lineage>
</organism>
<dbReference type="Gene3D" id="3.40.50.300">
    <property type="entry name" value="P-loop containing nucleotide triphosphate hydrolases"/>
    <property type="match status" value="1"/>
</dbReference>
<dbReference type="InterPro" id="IPR027417">
    <property type="entry name" value="P-loop_NTPase"/>
</dbReference>
<dbReference type="GO" id="GO:0005634">
    <property type="term" value="C:nucleus"/>
    <property type="evidence" value="ECO:0007669"/>
    <property type="project" value="UniProtKB-SubCell"/>
</dbReference>
<keyword evidence="3 9" id="KW-0547">Nucleotide-binding</keyword>
<evidence type="ECO:0000256" key="6">
    <source>
        <dbReference type="ARBA" id="ARBA00023134"/>
    </source>
</evidence>
<dbReference type="FunFam" id="3.40.50.300:FF:000888">
    <property type="entry name" value="GPN-loop GTPase 1"/>
    <property type="match status" value="1"/>
</dbReference>
<keyword evidence="11" id="KW-1185">Reference proteome</keyword>
<dbReference type="InterPro" id="IPR030230">
    <property type="entry name" value="Gpn1/Npa3/XAB1"/>
</dbReference>
<dbReference type="EC" id="3.6.5.-" evidence="9"/>
<dbReference type="GO" id="GO:0005737">
    <property type="term" value="C:cytoplasm"/>
    <property type="evidence" value="ECO:0007669"/>
    <property type="project" value="UniProtKB-SubCell"/>
</dbReference>
<dbReference type="GO" id="GO:0005525">
    <property type="term" value="F:GTP binding"/>
    <property type="evidence" value="ECO:0007669"/>
    <property type="project" value="UniProtKB-KW"/>
</dbReference>
<dbReference type="PANTHER" id="PTHR21231:SF8">
    <property type="entry name" value="GPN-LOOP GTPASE 1"/>
    <property type="match status" value="1"/>
</dbReference>
<accession>A0AAX4NZ12</accession>
<dbReference type="AlphaFoldDB" id="A0AAX4NZ12"/>
<keyword evidence="5" id="KW-0175">Coiled coil</keyword>
<dbReference type="Pfam" id="PF03029">
    <property type="entry name" value="ATP_bind_1"/>
    <property type="match status" value="1"/>
</dbReference>
<comment type="subcellular location">
    <subcellularLocation>
        <location evidence="9">Cytoplasm</location>
    </subcellularLocation>
    <subcellularLocation>
        <location evidence="9">Nucleus</location>
    </subcellularLocation>
</comment>
<name>A0AAX4NZ12_9CHLO</name>
<dbReference type="InterPro" id="IPR004130">
    <property type="entry name" value="Gpn"/>
</dbReference>
<reference evidence="10 11" key="1">
    <citation type="submission" date="2024-03" db="EMBL/GenBank/DDBJ databases">
        <title>Complete genome sequence of the green alga Chloropicon roscoffensis RCC1871.</title>
        <authorList>
            <person name="Lemieux C."/>
            <person name="Pombert J.-F."/>
            <person name="Otis C."/>
            <person name="Turmel M."/>
        </authorList>
    </citation>
    <scope>NUCLEOTIDE SEQUENCE [LARGE SCALE GENOMIC DNA]</scope>
    <source>
        <strain evidence="10 11">RCC1871</strain>
    </source>
</reference>
<protein>
    <recommendedName>
        <fullName evidence="9">GPN-loop GTPase</fullName>
        <ecNumber evidence="9">3.6.5.-</ecNumber>
    </recommendedName>
</protein>
<keyword evidence="4 9" id="KW-0378">Hydrolase</keyword>
<evidence type="ECO:0000313" key="10">
    <source>
        <dbReference type="EMBL" id="WZN58696.1"/>
    </source>
</evidence>
<dbReference type="PANTHER" id="PTHR21231">
    <property type="entry name" value="XPA-BINDING PROTEIN 1-RELATED"/>
    <property type="match status" value="1"/>
</dbReference>
<sequence length="320" mass="34801">MGGEKKKPVVVLTMGMAGSGKTTFVQRCIAHLHERAAQQVGGDDGAASELPYVVNLDPAVTHVPYEANIDIRDTVHYKELMSQYGLGPNGGLLTAVNLFATKFDQVMELCERRAAGESGATSSDGEAEGSSGGGEAINYIIGDTPGQIEVFTWSASGQIFAESFASQFPTCIAFVMDTPKCTEPRTFMSNMLQACSVLYKYKLPMILVYNKCDISRHEFAVDWMKDFENYQEAISTDTSYAASLSRSLSLVLEDFYGNMPTVGVSSLTGSGMDEFFKLVDASVDEYNESYKRLLDQKMGTSQERVGALLGEMKVSDEAGQ</sequence>
<dbReference type="EMBL" id="CP151501">
    <property type="protein sequence ID" value="WZN58696.1"/>
    <property type="molecule type" value="Genomic_DNA"/>
</dbReference>
<comment type="similarity">
    <text evidence="1 9">Belongs to the GPN-loop GTPase family.</text>
</comment>
<comment type="function">
    <text evidence="8 9">Small GTPase required for proper nuclear import of RNA polymerase II (RNAPII). May act at an RNAP assembly step prior to nuclear import.</text>
</comment>
<evidence type="ECO:0000256" key="5">
    <source>
        <dbReference type="ARBA" id="ARBA00023054"/>
    </source>
</evidence>
<dbReference type="SUPFAM" id="SSF52540">
    <property type="entry name" value="P-loop containing nucleoside triphosphate hydrolases"/>
    <property type="match status" value="1"/>
</dbReference>
<evidence type="ECO:0000256" key="4">
    <source>
        <dbReference type="ARBA" id="ARBA00022801"/>
    </source>
</evidence>
<evidence type="ECO:0000256" key="2">
    <source>
        <dbReference type="ARBA" id="ARBA00022490"/>
    </source>
</evidence>
<keyword evidence="6 9" id="KW-0342">GTP-binding</keyword>
<evidence type="ECO:0000313" key="11">
    <source>
        <dbReference type="Proteomes" id="UP001472866"/>
    </source>
</evidence>
<evidence type="ECO:0000256" key="9">
    <source>
        <dbReference type="RuleBase" id="RU365059"/>
    </source>
</evidence>
<evidence type="ECO:0000256" key="1">
    <source>
        <dbReference type="ARBA" id="ARBA00005290"/>
    </source>
</evidence>
<dbReference type="GO" id="GO:0003924">
    <property type="term" value="F:GTPase activity"/>
    <property type="evidence" value="ECO:0007669"/>
    <property type="project" value="InterPro"/>
</dbReference>
<gene>
    <name evidence="10" type="ORF">HKI87_01g02200</name>
</gene>
<keyword evidence="7" id="KW-0539">Nucleus</keyword>
<keyword evidence="2 9" id="KW-0963">Cytoplasm</keyword>
<evidence type="ECO:0000256" key="3">
    <source>
        <dbReference type="ARBA" id="ARBA00022741"/>
    </source>
</evidence>
<dbReference type="Proteomes" id="UP001472866">
    <property type="component" value="Chromosome 01"/>
</dbReference>
<evidence type="ECO:0000256" key="8">
    <source>
        <dbReference type="ARBA" id="ARBA00055682"/>
    </source>
</evidence>
<comment type="subunit">
    <text evidence="9">Binds to RNA polymerase II.</text>
</comment>
<proteinExistence type="inferred from homology"/>
<dbReference type="CDD" id="cd17870">
    <property type="entry name" value="GPN1"/>
    <property type="match status" value="1"/>
</dbReference>